<dbReference type="STRING" id="1182571.QR90_04160"/>
<dbReference type="EMBL" id="CP010028">
    <property type="protein sequence ID" value="AIZ44463.1"/>
    <property type="molecule type" value="Genomic_DNA"/>
</dbReference>
<protein>
    <recommendedName>
        <fullName evidence="5">Outer membrane protein beta-barrel domain-containing protein</fullName>
    </recommendedName>
</protein>
<feature type="chain" id="PRO_5002029214" description="Outer membrane protein beta-barrel domain-containing protein" evidence="2">
    <location>
        <begin position="23"/>
        <end position="200"/>
    </location>
</feature>
<gene>
    <name evidence="3" type="ORF">QR90_04160</name>
</gene>
<feature type="region of interest" description="Disordered" evidence="1">
    <location>
        <begin position="27"/>
        <end position="57"/>
    </location>
</feature>
<proteinExistence type="predicted"/>
<dbReference type="Proteomes" id="UP000030634">
    <property type="component" value="Chromosome"/>
</dbReference>
<evidence type="ECO:0008006" key="5">
    <source>
        <dbReference type="Google" id="ProtNLM"/>
    </source>
</evidence>
<name>A0A0A7KIV6_9DEIO</name>
<dbReference type="HOGENOM" id="CLU_1364334_0_0_0"/>
<sequence>MSKLTLTRALALALAAAPFASAQTAPGTPIFVQPPQQQTPEPVPSVPQLPEVPQAQPTRDRFTVWGGLGTELYVLPGVTIGASAPLGRVGNVNLALRAGAEAILIPLADAPGPLPIVNAALLLSPSGGGRGLQVYGGPSVGTVLGYAWLLGGVAGVRGDFGAGPWGYFAEGKARMLFIGTGDGGAALFTPGINLGVTYRF</sequence>
<evidence type="ECO:0000256" key="1">
    <source>
        <dbReference type="SAM" id="MobiDB-lite"/>
    </source>
</evidence>
<organism evidence="3 4">
    <name type="scientific">Deinococcus radiopugnans</name>
    <dbReference type="NCBI Taxonomy" id="57497"/>
    <lineage>
        <taxon>Bacteria</taxon>
        <taxon>Thermotogati</taxon>
        <taxon>Deinococcota</taxon>
        <taxon>Deinococci</taxon>
        <taxon>Deinococcales</taxon>
        <taxon>Deinococcaceae</taxon>
        <taxon>Deinococcus</taxon>
    </lineage>
</organism>
<dbReference type="RefSeq" id="WP_039682455.1">
    <property type="nucleotide sequence ID" value="NZ_CP010028.1"/>
</dbReference>
<evidence type="ECO:0000256" key="2">
    <source>
        <dbReference type="SAM" id="SignalP"/>
    </source>
</evidence>
<feature type="signal peptide" evidence="2">
    <location>
        <begin position="1"/>
        <end position="22"/>
    </location>
</feature>
<reference evidence="4" key="1">
    <citation type="submission" date="2014-11" db="EMBL/GenBank/DDBJ databases">
        <title>Hymenobacter sp. DG25B genome submission.</title>
        <authorList>
            <person name="Jung H.-Y."/>
            <person name="Kim M.K."/>
            <person name="Srinivasan S."/>
            <person name="Lim S."/>
        </authorList>
    </citation>
    <scope>NUCLEOTIDE SEQUENCE [LARGE SCALE GENOMIC DNA]</scope>
    <source>
        <strain evidence="4">DY59</strain>
    </source>
</reference>
<accession>A0A0A7KIV6</accession>
<dbReference type="AlphaFoldDB" id="A0A0A7KIV6"/>
<keyword evidence="2" id="KW-0732">Signal</keyword>
<dbReference type="KEGG" id="dsw:QR90_04160"/>
<evidence type="ECO:0000313" key="4">
    <source>
        <dbReference type="Proteomes" id="UP000030634"/>
    </source>
</evidence>
<evidence type="ECO:0000313" key="3">
    <source>
        <dbReference type="EMBL" id="AIZ44463.1"/>
    </source>
</evidence>